<dbReference type="PANTHER" id="PTHR24148">
    <property type="entry name" value="ANKYRIN REPEAT DOMAIN-CONTAINING PROTEIN 39 HOMOLOG-RELATED"/>
    <property type="match status" value="1"/>
</dbReference>
<dbReference type="Proteomes" id="UP001280581">
    <property type="component" value="Unassembled WGS sequence"/>
</dbReference>
<protein>
    <recommendedName>
        <fullName evidence="2">Heterokaryon incompatibility domain-containing protein</fullName>
    </recommendedName>
</protein>
<evidence type="ECO:0000256" key="1">
    <source>
        <dbReference type="SAM" id="MobiDB-lite"/>
    </source>
</evidence>
<sequence length="974" mass="110616">MTPDIKEYDPFEALAAPAPPLNVSPVEFSKEPITGFREPERLMSSAVAVQTRSFFKRRNAHVRHSYTALPPEHIRILIIRPGKTGQKLELDLMQIPFEEPYTNLQPYEALSYDWDSGPAVFPVILRDYTRRSLNERYPTNGDEKASTTYWKRVCFAIFRDFKKVRWDESRQYVEDQNKWLDEGYDRFGTTTFIQENLWSALERLRDRKTAVRIWADDICINQPNQEEKMQQIALMGQIYNRATHVCIWLGEKSDQSDIAMDYVREIQEEKASGKLSRSDPRRYEVERKWSALAELLRSRWFSRRWVLQEIALSQRASVYCGDKRVTWADFASAIAIFLGRACPERLDQYVSQDRDLSMNEGPNTPDLMKQQTKKTRLTQEGLRTLKGSGANALVAAHNGLVRFGERGTILERKKDLEELISTLTPFDCNDPRDIVYAVLSIAAYEPQNILQPNTNKSLLQVYTEFIEYCVQHLHSFNMICRFWAPKDKVIIKEISQQDTRRFESHLPSWIKCLEHSTYGTPDRIFVGQKEPSSLVGPPSQSWYKASGTRRPQVTFGKKPQSDVPHVLHEEFDGTASARGICLGTITELSSRMLPDVLSREAIALAGWNHSGAEENFHAGDVPDTVWRTLIADKTVHGQQPSADYQTYCLRMLQQEDARGDIHLDKMIKTVDAGDRLAEFLRRVRDVCFNRKIFAINKLANKSIGIGPRQARIGDTVAVLYGCNVPVVMRPQKHKPVFGLDPACNNDLRETKSREISMDSKSLDESRYDSMIEATDTTDSSDDMDKHHDDENPWLDWQSCRTPGSSKTNTGSSATSSPSLSLTKSSQQNGPSRTMTFNSSDDMDKSHDDENPWMDQQPLTPGSSRATTNSSLDPSPFLDLATASHPSGLSRAVTYAAESQNSQFDKETSTYNLPRKSSSTINIPGEGQGQKKQSVTGPSEIYYELIGECFVCDKMDGGVCPGDQPLLWEETFTLI</sequence>
<comment type="caution">
    <text evidence="3">The sequence shown here is derived from an EMBL/GenBank/DDBJ whole genome shotgun (WGS) entry which is preliminary data.</text>
</comment>
<dbReference type="AlphaFoldDB" id="A0AAN6LYG4"/>
<evidence type="ECO:0000313" key="3">
    <source>
        <dbReference type="EMBL" id="KAK3209521.1"/>
    </source>
</evidence>
<feature type="compositionally biased region" description="Low complexity" evidence="1">
    <location>
        <begin position="807"/>
        <end position="825"/>
    </location>
</feature>
<dbReference type="Pfam" id="PF06985">
    <property type="entry name" value="HET"/>
    <property type="match status" value="1"/>
</dbReference>
<reference evidence="3 4" key="1">
    <citation type="submission" date="2021-02" db="EMBL/GenBank/DDBJ databases">
        <title>Genome assembly of Pseudopithomyces chartarum.</title>
        <authorList>
            <person name="Jauregui R."/>
            <person name="Singh J."/>
            <person name="Voisey C."/>
        </authorList>
    </citation>
    <scope>NUCLEOTIDE SEQUENCE [LARGE SCALE GENOMIC DNA]</scope>
    <source>
        <strain evidence="3 4">AGR01</strain>
    </source>
</reference>
<accession>A0AAN6LYG4</accession>
<organism evidence="3 4">
    <name type="scientific">Pseudopithomyces chartarum</name>
    <dbReference type="NCBI Taxonomy" id="1892770"/>
    <lineage>
        <taxon>Eukaryota</taxon>
        <taxon>Fungi</taxon>
        <taxon>Dikarya</taxon>
        <taxon>Ascomycota</taxon>
        <taxon>Pezizomycotina</taxon>
        <taxon>Dothideomycetes</taxon>
        <taxon>Pleosporomycetidae</taxon>
        <taxon>Pleosporales</taxon>
        <taxon>Massarineae</taxon>
        <taxon>Didymosphaeriaceae</taxon>
        <taxon>Pseudopithomyces</taxon>
    </lineage>
</organism>
<feature type="region of interest" description="Disordered" evidence="1">
    <location>
        <begin position="774"/>
        <end position="878"/>
    </location>
</feature>
<evidence type="ECO:0000259" key="2">
    <source>
        <dbReference type="Pfam" id="PF06985"/>
    </source>
</evidence>
<evidence type="ECO:0000313" key="4">
    <source>
        <dbReference type="Proteomes" id="UP001280581"/>
    </source>
</evidence>
<dbReference type="InterPro" id="IPR010730">
    <property type="entry name" value="HET"/>
</dbReference>
<dbReference type="EMBL" id="WVTA01000006">
    <property type="protein sequence ID" value="KAK3209521.1"/>
    <property type="molecule type" value="Genomic_DNA"/>
</dbReference>
<feature type="region of interest" description="Disordered" evidence="1">
    <location>
        <begin position="899"/>
        <end position="934"/>
    </location>
</feature>
<dbReference type="PANTHER" id="PTHR24148:SF64">
    <property type="entry name" value="HETEROKARYON INCOMPATIBILITY DOMAIN-CONTAINING PROTEIN"/>
    <property type="match status" value="1"/>
</dbReference>
<feature type="compositionally biased region" description="Polar residues" evidence="1">
    <location>
        <begin position="899"/>
        <end position="921"/>
    </location>
</feature>
<feature type="compositionally biased region" description="Polar residues" evidence="1">
    <location>
        <begin position="826"/>
        <end position="839"/>
    </location>
</feature>
<feature type="domain" description="Heterokaryon incompatibility" evidence="2">
    <location>
        <begin position="165"/>
        <end position="309"/>
    </location>
</feature>
<proteinExistence type="predicted"/>
<gene>
    <name evidence="3" type="ORF">GRF29_69g2053038</name>
</gene>
<name>A0AAN6LYG4_9PLEO</name>
<dbReference type="InterPro" id="IPR052895">
    <property type="entry name" value="HetReg/Transcr_Mod"/>
</dbReference>
<feature type="compositionally biased region" description="Polar residues" evidence="1">
    <location>
        <begin position="856"/>
        <end position="872"/>
    </location>
</feature>
<keyword evidence="4" id="KW-1185">Reference proteome</keyword>